<protein>
    <recommendedName>
        <fullName evidence="1">RiboL-PSP-HEPN domain-containing protein</fullName>
    </recommendedName>
</protein>
<sequence>MDPARVRASFDAQLTEAISFYHTVEASLSSAADVTRLSASTMISAATLWESFLSDLIVAYINRDPSQFAIHLQHALNEDLTDKQKQILNRYAPYKAPTSIDRATIISLIDNDGNNITFSNAQALKKGAKRWISAANMAGINALTGQQMAIINLWIALRNHIAHDSERSKVALQRAVSHGALHGTGLHRAQNAIHTPGVYLKSKHRQPIGNPRIEEILGHMQQIAAAI</sequence>
<evidence type="ECO:0000313" key="3">
    <source>
        <dbReference type="Proteomes" id="UP000219050"/>
    </source>
</evidence>
<dbReference type="KEGG" id="cmag:CBW24_18175"/>
<evidence type="ECO:0000313" key="2">
    <source>
        <dbReference type="EMBL" id="ATI44069.1"/>
    </source>
</evidence>
<reference evidence="2 3" key="1">
    <citation type="submission" date="2017-05" db="EMBL/GenBank/DDBJ databases">
        <title>Comparative genomic and metabolic analysis of manganese-oxidizing mechanisms in Celeribater manganoxidans DY25T: its adaption to the environment of polymetallic nodule.</title>
        <authorList>
            <person name="Wang X."/>
        </authorList>
    </citation>
    <scope>NUCLEOTIDE SEQUENCE [LARGE SCALE GENOMIC DNA]</scope>
    <source>
        <strain evidence="2 3">DY25</strain>
        <plasmid evidence="3">pdy25-g</plasmid>
    </source>
</reference>
<organism evidence="2 3">
    <name type="scientific">Pacificitalea manganoxidans</name>
    <dbReference type="NCBI Taxonomy" id="1411902"/>
    <lineage>
        <taxon>Bacteria</taxon>
        <taxon>Pseudomonadati</taxon>
        <taxon>Pseudomonadota</taxon>
        <taxon>Alphaproteobacteria</taxon>
        <taxon>Rhodobacterales</taxon>
        <taxon>Paracoccaceae</taxon>
        <taxon>Pacificitalea</taxon>
    </lineage>
</organism>
<dbReference type="EMBL" id="CP021411">
    <property type="protein sequence ID" value="ATI44069.1"/>
    <property type="molecule type" value="Genomic_DNA"/>
</dbReference>
<dbReference type="Proteomes" id="UP000219050">
    <property type="component" value="Plasmid pDY25-G"/>
</dbReference>
<name>A0A291M579_9RHOB</name>
<keyword evidence="2" id="KW-0614">Plasmid</keyword>
<geneLocation type="plasmid" evidence="3">
    <name>pdy25-g</name>
</geneLocation>
<evidence type="ECO:0000259" key="1">
    <source>
        <dbReference type="Pfam" id="PF18735"/>
    </source>
</evidence>
<keyword evidence="3" id="KW-1185">Reference proteome</keyword>
<feature type="domain" description="RiboL-PSP-HEPN" evidence="1">
    <location>
        <begin position="17"/>
        <end position="166"/>
    </location>
</feature>
<accession>A0A291M579</accession>
<proteinExistence type="predicted"/>
<dbReference type="InterPro" id="IPR041519">
    <property type="entry name" value="HEPN_RiboL-PSP"/>
</dbReference>
<gene>
    <name evidence="2" type="ORF">CBW24_18175</name>
</gene>
<dbReference type="Pfam" id="PF18735">
    <property type="entry name" value="HEPN_RiboL-PSP"/>
    <property type="match status" value="1"/>
</dbReference>
<dbReference type="AlphaFoldDB" id="A0A291M579"/>